<dbReference type="PROSITE" id="PS51891">
    <property type="entry name" value="CENP_V_GFA"/>
    <property type="match status" value="1"/>
</dbReference>
<evidence type="ECO:0000256" key="2">
    <source>
        <dbReference type="ARBA" id="ARBA00022723"/>
    </source>
</evidence>
<evidence type="ECO:0000256" key="1">
    <source>
        <dbReference type="ARBA" id="ARBA00005495"/>
    </source>
</evidence>
<sequence length="144" mass="15343">MSKEIRGQCLCGAVQVTASVDTPAVRACHCDMCRQHGSGPFFSIETLPDSIAVTGPATVFASSEWGGRGFCATCGSTLWYETKDDGARNLSAGLFPDAGGGKLTVEYFTDKCPQAYALNGDHKKLTTQETLAIFAPEELEKPND</sequence>
<feature type="domain" description="CENP-V/GFA" evidence="5">
    <location>
        <begin position="5"/>
        <end position="117"/>
    </location>
</feature>
<dbReference type="RefSeq" id="WP_203242160.1">
    <property type="nucleotide sequence ID" value="NZ_JAFBRH010000002.1"/>
</dbReference>
<dbReference type="Pfam" id="PF04828">
    <property type="entry name" value="GFA"/>
    <property type="match status" value="1"/>
</dbReference>
<organism evidence="6 7">
    <name type="scientific">Sulfitobacter geojensis</name>
    <dbReference type="NCBI Taxonomy" id="1342299"/>
    <lineage>
        <taxon>Bacteria</taxon>
        <taxon>Pseudomonadati</taxon>
        <taxon>Pseudomonadota</taxon>
        <taxon>Alphaproteobacteria</taxon>
        <taxon>Rhodobacterales</taxon>
        <taxon>Roseobacteraceae</taxon>
        <taxon>Sulfitobacter</taxon>
    </lineage>
</organism>
<keyword evidence="3" id="KW-0862">Zinc</keyword>
<dbReference type="PANTHER" id="PTHR33337">
    <property type="entry name" value="GFA DOMAIN-CONTAINING PROTEIN"/>
    <property type="match status" value="1"/>
</dbReference>
<accession>A0AAE3B643</accession>
<dbReference type="GO" id="GO:0016846">
    <property type="term" value="F:carbon-sulfur lyase activity"/>
    <property type="evidence" value="ECO:0007669"/>
    <property type="project" value="InterPro"/>
</dbReference>
<dbReference type="InterPro" id="IPR006913">
    <property type="entry name" value="CENP-V/GFA"/>
</dbReference>
<name>A0AAE3B643_9RHOB</name>
<dbReference type="SUPFAM" id="SSF51316">
    <property type="entry name" value="Mss4-like"/>
    <property type="match status" value="1"/>
</dbReference>
<evidence type="ECO:0000313" key="7">
    <source>
        <dbReference type="Proteomes" id="UP000732193"/>
    </source>
</evidence>
<gene>
    <name evidence="6" type="ORF">JQV55_09990</name>
</gene>
<dbReference type="InterPro" id="IPR011057">
    <property type="entry name" value="Mss4-like_sf"/>
</dbReference>
<keyword evidence="2" id="KW-0479">Metal-binding</keyword>
<dbReference type="PANTHER" id="PTHR33337:SF40">
    <property type="entry name" value="CENP-V_GFA DOMAIN-CONTAINING PROTEIN-RELATED"/>
    <property type="match status" value="1"/>
</dbReference>
<dbReference type="Gene3D" id="3.90.1590.10">
    <property type="entry name" value="glutathione-dependent formaldehyde- activating enzyme (gfa)"/>
    <property type="match status" value="1"/>
</dbReference>
<evidence type="ECO:0000256" key="4">
    <source>
        <dbReference type="ARBA" id="ARBA00023239"/>
    </source>
</evidence>
<evidence type="ECO:0000259" key="5">
    <source>
        <dbReference type="PROSITE" id="PS51891"/>
    </source>
</evidence>
<proteinExistence type="inferred from homology"/>
<evidence type="ECO:0000256" key="3">
    <source>
        <dbReference type="ARBA" id="ARBA00022833"/>
    </source>
</evidence>
<evidence type="ECO:0000313" key="6">
    <source>
        <dbReference type="EMBL" id="MBM1713892.1"/>
    </source>
</evidence>
<dbReference type="GO" id="GO:0046872">
    <property type="term" value="F:metal ion binding"/>
    <property type="evidence" value="ECO:0007669"/>
    <property type="project" value="UniProtKB-KW"/>
</dbReference>
<dbReference type="Proteomes" id="UP000732193">
    <property type="component" value="Unassembled WGS sequence"/>
</dbReference>
<comment type="caution">
    <text evidence="6">The sequence shown here is derived from an EMBL/GenBank/DDBJ whole genome shotgun (WGS) entry which is preliminary data.</text>
</comment>
<keyword evidence="7" id="KW-1185">Reference proteome</keyword>
<keyword evidence="4" id="KW-0456">Lyase</keyword>
<dbReference type="AlphaFoldDB" id="A0AAE3B643"/>
<comment type="similarity">
    <text evidence="1">Belongs to the Gfa family.</text>
</comment>
<reference evidence="6 7" key="1">
    <citation type="submission" date="2021-01" db="EMBL/GenBank/DDBJ databases">
        <title>Diatom-associated Roseobacters Show Island Model of Population Structure.</title>
        <authorList>
            <person name="Qu L."/>
            <person name="Feng X."/>
            <person name="Chen Y."/>
            <person name="Li L."/>
            <person name="Wang X."/>
            <person name="Hu Z."/>
            <person name="Wang H."/>
            <person name="Luo H."/>
        </authorList>
    </citation>
    <scope>NUCLEOTIDE SEQUENCE [LARGE SCALE GENOMIC DNA]</scope>
    <source>
        <strain evidence="6 7">TR60-84</strain>
    </source>
</reference>
<protein>
    <submittedName>
        <fullName evidence="6">GFA family protein</fullName>
    </submittedName>
</protein>
<dbReference type="EMBL" id="JAFBRM010000002">
    <property type="protein sequence ID" value="MBM1713892.1"/>
    <property type="molecule type" value="Genomic_DNA"/>
</dbReference>